<evidence type="ECO:0008006" key="3">
    <source>
        <dbReference type="Google" id="ProtNLM"/>
    </source>
</evidence>
<dbReference type="EMBL" id="BONY01000096">
    <property type="protein sequence ID" value="GIH10480.1"/>
    <property type="molecule type" value="Genomic_DNA"/>
</dbReference>
<organism evidence="1 2">
    <name type="scientific">Rhizocola hellebori</name>
    <dbReference type="NCBI Taxonomy" id="1392758"/>
    <lineage>
        <taxon>Bacteria</taxon>
        <taxon>Bacillati</taxon>
        <taxon>Actinomycetota</taxon>
        <taxon>Actinomycetes</taxon>
        <taxon>Micromonosporales</taxon>
        <taxon>Micromonosporaceae</taxon>
        <taxon>Rhizocola</taxon>
    </lineage>
</organism>
<dbReference type="Proteomes" id="UP000612899">
    <property type="component" value="Unassembled WGS sequence"/>
</dbReference>
<dbReference type="PIRSF" id="PIRSF017393">
    <property type="entry name" value="MTase_SAV2177"/>
    <property type="match status" value="1"/>
</dbReference>
<sequence>MRAEDWGQDGVDTDVPNAARMYDYYLGGLHNFPADREMAQRVLGAYPLLPTILQQNRAFLRRAVRYMVRQGIRQFIDLGSGLPTVGNVHEIAQSEAADSRVVYVDVDPTAVLHSRLMLVGNPAATVIQLDVRQPDQVLDHRDLRWQIDLDKPVGLLCMMLLHFIGGQDDASAMMKGYRDRLAPGSYLGLSHASGDLAPEAAERVTALYARTGSPMYFRPHAEVNAFFGDFDVTDPGLVLANDWHPELADSPLSNGDISGYVGVARKP</sequence>
<comment type="caution">
    <text evidence="1">The sequence shown here is derived from an EMBL/GenBank/DDBJ whole genome shotgun (WGS) entry which is preliminary data.</text>
</comment>
<protein>
    <recommendedName>
        <fullName evidence="3">S-adenosyl methyltransferase</fullName>
    </recommendedName>
</protein>
<reference evidence="1" key="1">
    <citation type="submission" date="2021-01" db="EMBL/GenBank/DDBJ databases">
        <title>Whole genome shotgun sequence of Rhizocola hellebori NBRC 109834.</title>
        <authorList>
            <person name="Komaki H."/>
            <person name="Tamura T."/>
        </authorList>
    </citation>
    <scope>NUCLEOTIDE SEQUENCE</scope>
    <source>
        <strain evidence="1">NBRC 109834</strain>
    </source>
</reference>
<gene>
    <name evidence="1" type="ORF">Rhe02_85470</name>
</gene>
<evidence type="ECO:0000313" key="2">
    <source>
        <dbReference type="Proteomes" id="UP000612899"/>
    </source>
</evidence>
<keyword evidence="2" id="KW-1185">Reference proteome</keyword>
<proteinExistence type="predicted"/>
<dbReference type="Gene3D" id="3.40.50.150">
    <property type="entry name" value="Vaccinia Virus protein VP39"/>
    <property type="match status" value="1"/>
</dbReference>
<dbReference type="Pfam" id="PF04672">
    <property type="entry name" value="Methyltransf_19"/>
    <property type="match status" value="1"/>
</dbReference>
<dbReference type="InterPro" id="IPR029063">
    <property type="entry name" value="SAM-dependent_MTases_sf"/>
</dbReference>
<name>A0A8J3VL48_9ACTN</name>
<dbReference type="SUPFAM" id="SSF53335">
    <property type="entry name" value="S-adenosyl-L-methionine-dependent methyltransferases"/>
    <property type="match status" value="1"/>
</dbReference>
<accession>A0A8J3VL48</accession>
<dbReference type="RefSeq" id="WP_239124409.1">
    <property type="nucleotide sequence ID" value="NZ_BONY01000096.1"/>
</dbReference>
<dbReference type="AlphaFoldDB" id="A0A8J3VL48"/>
<dbReference type="InterPro" id="IPR006764">
    <property type="entry name" value="SAM_dep_MeTrfase_SAV2177_type"/>
</dbReference>
<evidence type="ECO:0000313" key="1">
    <source>
        <dbReference type="EMBL" id="GIH10480.1"/>
    </source>
</evidence>